<comment type="similarity">
    <text evidence="2">Belongs to the AB hydrolase superfamily. Bacterial non-heme haloperoxidase / perhydrolase family.</text>
</comment>
<dbReference type="InterPro" id="IPR000073">
    <property type="entry name" value="AB_hydrolase_1"/>
</dbReference>
<dbReference type="Pfam" id="PF00561">
    <property type="entry name" value="Abhydrolase_1"/>
    <property type="match status" value="1"/>
</dbReference>
<name>A0A919T4C9_9ACTN</name>
<dbReference type="GO" id="GO:0004601">
    <property type="term" value="F:peroxidase activity"/>
    <property type="evidence" value="ECO:0007669"/>
    <property type="project" value="UniProtKB-KW"/>
</dbReference>
<comment type="caution">
    <text evidence="4">The sequence shown here is derived from an EMBL/GenBank/DDBJ whole genome shotgun (WGS) entry which is preliminary data.</text>
</comment>
<keyword evidence="1" id="KW-0560">Oxidoreductase</keyword>
<dbReference type="PANTHER" id="PTHR43433:SF3">
    <property type="entry name" value="NON-HEME CHLOROPEROXIDASE"/>
    <property type="match status" value="1"/>
</dbReference>
<evidence type="ECO:0000256" key="1">
    <source>
        <dbReference type="ARBA" id="ARBA00022559"/>
    </source>
</evidence>
<keyword evidence="5" id="KW-1185">Reference proteome</keyword>
<keyword evidence="1" id="KW-0575">Peroxidase</keyword>
<evidence type="ECO:0000256" key="2">
    <source>
        <dbReference type="ARBA" id="ARBA00038128"/>
    </source>
</evidence>
<proteinExistence type="inferred from homology"/>
<dbReference type="PRINTS" id="PR00111">
    <property type="entry name" value="ABHYDROLASE"/>
</dbReference>
<protein>
    <submittedName>
        <fullName evidence="4">Non-heme chloroperoxidase</fullName>
    </submittedName>
</protein>
<dbReference type="FunFam" id="3.40.50.1820:FF:000205">
    <property type="entry name" value="Non-haem bromoperoxidase BPO-A2"/>
    <property type="match status" value="1"/>
</dbReference>
<dbReference type="Proteomes" id="UP000680865">
    <property type="component" value="Unassembled WGS sequence"/>
</dbReference>
<reference evidence="4" key="1">
    <citation type="submission" date="2021-03" db="EMBL/GenBank/DDBJ databases">
        <title>Whole genome shotgun sequence of Actinoplanes consettensis NBRC 14913.</title>
        <authorList>
            <person name="Komaki H."/>
            <person name="Tamura T."/>
        </authorList>
    </citation>
    <scope>NUCLEOTIDE SEQUENCE</scope>
    <source>
        <strain evidence="4">NBRC 14913</strain>
    </source>
</reference>
<dbReference type="InterPro" id="IPR050471">
    <property type="entry name" value="AB_hydrolase"/>
</dbReference>
<dbReference type="SUPFAM" id="SSF53474">
    <property type="entry name" value="alpha/beta-Hydrolases"/>
    <property type="match status" value="1"/>
</dbReference>
<feature type="domain" description="AB hydrolase-1" evidence="3">
    <location>
        <begin position="36"/>
        <end position="267"/>
    </location>
</feature>
<dbReference type="PANTHER" id="PTHR43433">
    <property type="entry name" value="HYDROLASE, ALPHA/BETA FOLD FAMILY PROTEIN"/>
    <property type="match status" value="1"/>
</dbReference>
<dbReference type="Gene3D" id="3.40.50.1820">
    <property type="entry name" value="alpha/beta hydrolase"/>
    <property type="match status" value="1"/>
</dbReference>
<evidence type="ECO:0000313" key="5">
    <source>
        <dbReference type="Proteomes" id="UP000680865"/>
    </source>
</evidence>
<dbReference type="EMBL" id="BOQP01000062">
    <property type="protein sequence ID" value="GIM84263.1"/>
    <property type="molecule type" value="Genomic_DNA"/>
</dbReference>
<gene>
    <name evidence="4" type="primary">cpo_2</name>
    <name evidence="4" type="ORF">Aco04nite_90620</name>
</gene>
<evidence type="ECO:0000313" key="4">
    <source>
        <dbReference type="EMBL" id="GIM84263.1"/>
    </source>
</evidence>
<dbReference type="InterPro" id="IPR029058">
    <property type="entry name" value="AB_hydrolase_fold"/>
</dbReference>
<organism evidence="4 5">
    <name type="scientific">Winogradskya consettensis</name>
    <dbReference type="NCBI Taxonomy" id="113560"/>
    <lineage>
        <taxon>Bacteria</taxon>
        <taxon>Bacillati</taxon>
        <taxon>Actinomycetota</taxon>
        <taxon>Actinomycetes</taxon>
        <taxon>Micromonosporales</taxon>
        <taxon>Micromonosporaceae</taxon>
        <taxon>Winogradskya</taxon>
    </lineage>
</organism>
<dbReference type="AlphaFoldDB" id="A0A919T4C9"/>
<sequence>MCHGTFPGHIEGDGMPYITAADGAQIFYKDWGQGQPVIFSHGWPLNGDAWDVEMKLAADNGFRAIAHDRRGHGRSEQTWAGNDMDTYAADLAALVDELNLTDIILVGHSTGGGEVVRFAARHGAGRVAKIATAGAVPPVMVKKESNPDGLPIEVFDGIREGVLNDRSQFFQDLSESFFGINHGTGISQGQRDQFWRLGMQMSLKGAYDCIKAFSESDFTEDLKSLDVPFFLAHGDDDQIVPIADAALKTVDLVKNVQLKVYPGAPHGIAGEYQKALDADLIEFFKS</sequence>
<evidence type="ECO:0000259" key="3">
    <source>
        <dbReference type="Pfam" id="PF00561"/>
    </source>
</evidence>
<accession>A0A919T4C9</accession>